<proteinExistence type="predicted"/>
<comment type="caution">
    <text evidence="2">The sequence shown here is derived from an EMBL/GenBank/DDBJ whole genome shotgun (WGS) entry which is preliminary data.</text>
</comment>
<dbReference type="OrthoDB" id="6062758at2759"/>
<evidence type="ECO:0000313" key="3">
    <source>
        <dbReference type="Proteomes" id="UP000683360"/>
    </source>
</evidence>
<dbReference type="EMBL" id="CAJPWZ010002222">
    <property type="protein sequence ID" value="CAG2234088.1"/>
    <property type="molecule type" value="Genomic_DNA"/>
</dbReference>
<name>A0A8S3TS68_MYTED</name>
<accession>A0A8S3TS68</accession>
<reference evidence="2" key="1">
    <citation type="submission" date="2021-03" db="EMBL/GenBank/DDBJ databases">
        <authorList>
            <person name="Bekaert M."/>
        </authorList>
    </citation>
    <scope>NUCLEOTIDE SEQUENCE</scope>
</reference>
<keyword evidence="3" id="KW-1185">Reference proteome</keyword>
<sequence length="531" mass="60574">MCPCLSVLFRGCGNQLNLIYFCHRETPSLYVVDRILLAVFFKMSSREETNFVRLLMFSVDLSADVIRAFTESKILCNYENNFTHFLDAHKHDLFHSWIPNTHCCQCSSVTMGTALTKKMAEIDEAIFNKMFDKSGSTNLGHFKKGIHGSVTQHCLCRITPRLGLRLEDVDVSLLCSIIFTCVKLHKQDLERMRSIRQQRCDVFRAAITRRYSDEDFTMVWNNLEKAVIGIVQEHFIPSYGRIVEHQIKLIKIADVAKVDMNELLEKLSKDKKIGQVLTTRMNGITNALRDETMLRQSESRHNRDQHIELELDRLEDKENSQRQFFTEKLNHIRFDVDHTALRCSVAVEGRKHFHFKLETPSSWDNCRMVASLKKVIPTWNEDDNYFQILSARIGSLVIKTTANPDVMKDRETFQNAIKSFLKKLVEVCEIDTSVPVTVPVEINISGTPFTDNDGSAATAAGAVDEASGSISDKVQLNIALPSQECLHCKDKDGIIERLKRELAEKNAYIAELENKLTNKSDETGKSGEKAE</sequence>
<feature type="coiled-coil region" evidence="1">
    <location>
        <begin position="495"/>
        <end position="522"/>
    </location>
</feature>
<dbReference type="AlphaFoldDB" id="A0A8S3TS68"/>
<keyword evidence="1" id="KW-0175">Coiled coil</keyword>
<organism evidence="2 3">
    <name type="scientific">Mytilus edulis</name>
    <name type="common">Blue mussel</name>
    <dbReference type="NCBI Taxonomy" id="6550"/>
    <lineage>
        <taxon>Eukaryota</taxon>
        <taxon>Metazoa</taxon>
        <taxon>Spiralia</taxon>
        <taxon>Lophotrochozoa</taxon>
        <taxon>Mollusca</taxon>
        <taxon>Bivalvia</taxon>
        <taxon>Autobranchia</taxon>
        <taxon>Pteriomorphia</taxon>
        <taxon>Mytilida</taxon>
        <taxon>Mytiloidea</taxon>
        <taxon>Mytilidae</taxon>
        <taxon>Mytilinae</taxon>
        <taxon>Mytilus</taxon>
    </lineage>
</organism>
<dbReference type="Proteomes" id="UP000683360">
    <property type="component" value="Unassembled WGS sequence"/>
</dbReference>
<protein>
    <submittedName>
        <fullName evidence="2">Uncharacterized protein</fullName>
    </submittedName>
</protein>
<gene>
    <name evidence="2" type="ORF">MEDL_46661</name>
</gene>
<evidence type="ECO:0000313" key="2">
    <source>
        <dbReference type="EMBL" id="CAG2234088.1"/>
    </source>
</evidence>
<evidence type="ECO:0000256" key="1">
    <source>
        <dbReference type="SAM" id="Coils"/>
    </source>
</evidence>